<accession>U4TK49</accession>
<organism evidence="1 2">
    <name type="scientific">Schleiferilactobacillus shenzhenensis LY-73</name>
    <dbReference type="NCBI Taxonomy" id="1231336"/>
    <lineage>
        <taxon>Bacteria</taxon>
        <taxon>Bacillati</taxon>
        <taxon>Bacillota</taxon>
        <taxon>Bacilli</taxon>
        <taxon>Lactobacillales</taxon>
        <taxon>Lactobacillaceae</taxon>
        <taxon>Schleiferilactobacillus</taxon>
    </lineage>
</organism>
<evidence type="ECO:0000313" key="1">
    <source>
        <dbReference type="EMBL" id="ERL63745.1"/>
    </source>
</evidence>
<dbReference type="STRING" id="1231336.L248_2214"/>
<gene>
    <name evidence="1" type="ORF">L248_2214</name>
</gene>
<dbReference type="EMBL" id="KI271615">
    <property type="protein sequence ID" value="ERL63745.1"/>
    <property type="molecule type" value="Genomic_DNA"/>
</dbReference>
<keyword evidence="2" id="KW-1185">Reference proteome</keyword>
<dbReference type="AlphaFoldDB" id="U4TK49"/>
<evidence type="ECO:0000313" key="2">
    <source>
        <dbReference type="Proteomes" id="UP000030647"/>
    </source>
</evidence>
<dbReference type="HOGENOM" id="CLU_2302349_0_0_9"/>
<protein>
    <submittedName>
        <fullName evidence="1">Uncharacterized protein</fullName>
    </submittedName>
</protein>
<sequence length="100" mass="11119">MGTMLHLSTTQTALLAGFSTGAQRLAGLVLAYQNGEQEFTLPQNWLWPQLGLTQTGMTGQEITARLAGWTRELRRLFPHFTMRVGDNDIPSGDTIVTIHY</sequence>
<name>U4TK49_9LACO</name>
<proteinExistence type="predicted"/>
<dbReference type="Proteomes" id="UP000030647">
    <property type="component" value="Unassembled WGS sequence"/>
</dbReference>
<reference evidence="2" key="1">
    <citation type="journal article" date="2013" name="Genome Announc.">
        <title>Whole-Genome Sequencing of Lactobacillus shenzhenensis Strain LY-73T.</title>
        <authorList>
            <person name="Lin Z."/>
            <person name="Liu Z."/>
            <person name="Yang R."/>
            <person name="Zou Y."/>
            <person name="Wan D."/>
            <person name="Chen J."/>
            <person name="Guo M."/>
            <person name="Zhao J."/>
            <person name="Fang C."/>
            <person name="Yang R."/>
            <person name="Liu F."/>
        </authorList>
    </citation>
    <scope>NUCLEOTIDE SEQUENCE [LARGE SCALE GENOMIC DNA]</scope>
    <source>
        <strain evidence="2">LY-73</strain>
    </source>
</reference>
<dbReference type="eggNOG" id="ENOG5032PKE">
    <property type="taxonomic scope" value="Bacteria"/>
</dbReference>